<accession>A0A2U9QY14</accession>
<dbReference type="RefSeq" id="XP_029319363.1">
    <property type="nucleotide sequence ID" value="XM_029463503.1"/>
</dbReference>
<gene>
    <name evidence="3" type="ORF">C5L36_0A04830</name>
</gene>
<evidence type="ECO:0000259" key="2">
    <source>
        <dbReference type="Pfam" id="PF12539"/>
    </source>
</evidence>
<dbReference type="AlphaFoldDB" id="A0A2U9QY14"/>
<dbReference type="OrthoDB" id="2431049at2759"/>
<feature type="domain" description="Monopolin complex subunit Csm1/Pcs1 C-terminal" evidence="2">
    <location>
        <begin position="273"/>
        <end position="360"/>
    </location>
</feature>
<dbReference type="Gene3D" id="3.90.1150.80">
    <property type="match status" value="1"/>
</dbReference>
<dbReference type="Proteomes" id="UP000249293">
    <property type="component" value="Chromosome 1"/>
</dbReference>
<reference evidence="3 4" key="1">
    <citation type="submission" date="2018-06" db="EMBL/GenBank/DDBJ databases">
        <title>Population genomics shows no distinction between pathogenic Candida krusei and environmental Pichia kudriavzevii: One species, four names.</title>
        <authorList>
            <person name="Douglass A.P."/>
            <person name="Offei B."/>
            <person name="Braun-Galleani S."/>
            <person name="Coughlan A.Y."/>
            <person name="Martos A."/>
            <person name="Ortiz-Merino R.A."/>
            <person name="Byrne K.P."/>
            <person name="Wolfe K.H."/>
        </authorList>
    </citation>
    <scope>NUCLEOTIDE SEQUENCE [LARGE SCALE GENOMIC DNA]</scope>
    <source>
        <strain evidence="3 4">CBS573</strain>
    </source>
</reference>
<proteinExistence type="predicted"/>
<keyword evidence="4" id="KW-1185">Reference proteome</keyword>
<protein>
    <recommendedName>
        <fullName evidence="2">Monopolin complex subunit Csm1/Pcs1 C-terminal domain-containing protein</fullName>
    </recommendedName>
</protein>
<sequence>MFFFPDIKHQRFRIYVFFFFVFKSDISKLTNMSTDGKEKNGDIEGENSPVEHSTPAVRKESLFDETNSAEEVDFPKDLPGSQSITQTANSYRETDSDSYSDTSDNDDLEEEDSEVEDENDNDNAYRDVKTNSSKTEHPFRDTAEATEKNHCPTDEDIPGYKQIVSLFRKKQLNGMSKILKSIDQQLPRDFREYKHAVAAREKRAERLISRLIKENLELKRKIGTYKKGGRKIINDSIPDNSYPVQHTRLSNPNIFSTIISSTTEADYERCSTIISMLELLTGVRCLVLKETANDIQFTLEQRGESKFHYYQLLIEKSGNSDITYIPIWSKPDHFSGDWDENVNAVKKSLRSYLQSEFKFPPNAILKFQNELSVYLN</sequence>
<dbReference type="InterPro" id="IPR038608">
    <property type="entry name" value="Csm1/Pcs1_C_sf"/>
</dbReference>
<dbReference type="InterPro" id="IPR020981">
    <property type="entry name" value="Csm1/Pcs1_C"/>
</dbReference>
<evidence type="ECO:0000313" key="4">
    <source>
        <dbReference type="Proteomes" id="UP000249293"/>
    </source>
</evidence>
<feature type="compositionally biased region" description="Basic and acidic residues" evidence="1">
    <location>
        <begin position="123"/>
        <end position="153"/>
    </location>
</feature>
<dbReference type="STRING" id="4909.A0A2U9QY14"/>
<dbReference type="GeneID" id="40381596"/>
<dbReference type="Pfam" id="PF12539">
    <property type="entry name" value="Csm1"/>
    <property type="match status" value="1"/>
</dbReference>
<evidence type="ECO:0000256" key="1">
    <source>
        <dbReference type="SAM" id="MobiDB-lite"/>
    </source>
</evidence>
<evidence type="ECO:0000313" key="3">
    <source>
        <dbReference type="EMBL" id="AWU73886.1"/>
    </source>
</evidence>
<dbReference type="VEuPathDB" id="FungiDB:C5L36_0A04830"/>
<feature type="region of interest" description="Disordered" evidence="1">
    <location>
        <begin position="31"/>
        <end position="157"/>
    </location>
</feature>
<dbReference type="KEGG" id="pkz:C5L36_0A04830"/>
<dbReference type="EMBL" id="CP028773">
    <property type="protein sequence ID" value="AWU73886.1"/>
    <property type="molecule type" value="Genomic_DNA"/>
</dbReference>
<dbReference type="CDD" id="cd23787">
    <property type="entry name" value="RWD_CSM1"/>
    <property type="match status" value="1"/>
</dbReference>
<name>A0A2U9QY14_PICKU</name>
<organism evidence="3 4">
    <name type="scientific">Pichia kudriavzevii</name>
    <name type="common">Yeast</name>
    <name type="synonym">Issatchenkia orientalis</name>
    <dbReference type="NCBI Taxonomy" id="4909"/>
    <lineage>
        <taxon>Eukaryota</taxon>
        <taxon>Fungi</taxon>
        <taxon>Dikarya</taxon>
        <taxon>Ascomycota</taxon>
        <taxon>Saccharomycotina</taxon>
        <taxon>Pichiomycetes</taxon>
        <taxon>Pichiales</taxon>
        <taxon>Pichiaceae</taxon>
        <taxon>Pichia</taxon>
    </lineage>
</organism>
<feature type="compositionally biased region" description="Acidic residues" evidence="1">
    <location>
        <begin position="103"/>
        <end position="121"/>
    </location>
</feature>
<feature type="compositionally biased region" description="Polar residues" evidence="1">
    <location>
        <begin position="80"/>
        <end position="91"/>
    </location>
</feature>